<organism evidence="3 4">
    <name type="scientific">Naegleria lovaniensis</name>
    <name type="common">Amoeba</name>
    <dbReference type="NCBI Taxonomy" id="51637"/>
    <lineage>
        <taxon>Eukaryota</taxon>
        <taxon>Discoba</taxon>
        <taxon>Heterolobosea</taxon>
        <taxon>Tetramitia</taxon>
        <taxon>Eutetramitia</taxon>
        <taxon>Vahlkampfiidae</taxon>
        <taxon>Naegleria</taxon>
    </lineage>
</organism>
<dbReference type="Pfam" id="PF00515">
    <property type="entry name" value="TPR_1"/>
    <property type="match status" value="1"/>
</dbReference>
<comment type="caution">
    <text evidence="3">The sequence shown here is derived from an EMBL/GenBank/DDBJ whole genome shotgun (WGS) entry which is preliminary data.</text>
</comment>
<dbReference type="PROSITE" id="PS50005">
    <property type="entry name" value="TPR"/>
    <property type="match status" value="1"/>
</dbReference>
<accession>A0AA88GQ26</accession>
<sequence length="405" mass="46693">MLSTATTQTSSTAQQYCSDNEELERALVNGNEAFSRKDYESALQFYEKALIIYNEHVNNHQGAAPIASPSFVATTLSSIVYYKVGLAYFYLERSEEAIPFFEKAIDHDPNGYANACTMLFNLLWKINSCVQAIITVHDFLNRFPKKEQAIQPILNNLKNSKYWYMDPRIRIVKLTEDNYCVQAVDDIPVEEVIKIFDESGQRDEVKGVTIVKDSLLCTDQFITGTCTSDEETMVTIGITIKHLIQNFKKFQNVLRGLHPRKIEQAPTKFVEGWKTFFFEQLQLVKQNLGVKEEFEGLTLEEIEHLESDPQRLEEVLRMTMVIKLNGFVGGVYGLACMFNHSCEENCEKVDEKIVTTKNIKKGDYLCLNYMGFDDTLANRRKYLLEHFAFECECPRCKEKLWLENP</sequence>
<dbReference type="CDD" id="cd20071">
    <property type="entry name" value="SET_SMYD"/>
    <property type="match status" value="1"/>
</dbReference>
<dbReference type="AlphaFoldDB" id="A0AA88GQ26"/>
<dbReference type="InterPro" id="IPR011990">
    <property type="entry name" value="TPR-like_helical_dom_sf"/>
</dbReference>
<evidence type="ECO:0000259" key="2">
    <source>
        <dbReference type="Pfam" id="PF00856"/>
    </source>
</evidence>
<dbReference type="SMART" id="SM00028">
    <property type="entry name" value="TPR"/>
    <property type="match status" value="2"/>
</dbReference>
<dbReference type="InterPro" id="IPR046341">
    <property type="entry name" value="SET_dom_sf"/>
</dbReference>
<keyword evidence="1" id="KW-0802">TPR repeat</keyword>
<dbReference type="PROSITE" id="PS50293">
    <property type="entry name" value="TPR_REGION"/>
    <property type="match status" value="1"/>
</dbReference>
<evidence type="ECO:0000313" key="3">
    <source>
        <dbReference type="EMBL" id="KAG2382463.1"/>
    </source>
</evidence>
<dbReference type="Gene3D" id="1.25.40.10">
    <property type="entry name" value="Tetratricopeptide repeat domain"/>
    <property type="match status" value="1"/>
</dbReference>
<protein>
    <recommendedName>
        <fullName evidence="2">SET domain-containing protein</fullName>
    </recommendedName>
</protein>
<dbReference type="Proteomes" id="UP000816034">
    <property type="component" value="Unassembled WGS sequence"/>
</dbReference>
<evidence type="ECO:0000256" key="1">
    <source>
        <dbReference type="PROSITE-ProRule" id="PRU00339"/>
    </source>
</evidence>
<gene>
    <name evidence="3" type="ORF">C9374_005043</name>
</gene>
<proteinExistence type="predicted"/>
<dbReference type="InterPro" id="IPR050869">
    <property type="entry name" value="H3K4_H4K5_MeTrfase"/>
</dbReference>
<dbReference type="InterPro" id="IPR001214">
    <property type="entry name" value="SET_dom"/>
</dbReference>
<dbReference type="SUPFAM" id="SSF82199">
    <property type="entry name" value="SET domain"/>
    <property type="match status" value="1"/>
</dbReference>
<dbReference type="EMBL" id="PYSW02000023">
    <property type="protein sequence ID" value="KAG2382463.1"/>
    <property type="molecule type" value="Genomic_DNA"/>
</dbReference>
<evidence type="ECO:0000313" key="4">
    <source>
        <dbReference type="Proteomes" id="UP000816034"/>
    </source>
</evidence>
<reference evidence="3 4" key="1">
    <citation type="journal article" date="2018" name="BMC Genomics">
        <title>The genome of Naegleria lovaniensis, the basis for a comparative approach to unravel pathogenicity factors of the human pathogenic amoeba N. fowleri.</title>
        <authorList>
            <person name="Liechti N."/>
            <person name="Schurch N."/>
            <person name="Bruggmann R."/>
            <person name="Wittwer M."/>
        </authorList>
    </citation>
    <scope>NUCLEOTIDE SEQUENCE [LARGE SCALE GENOMIC DNA]</scope>
    <source>
        <strain evidence="3 4">ATCC 30569</strain>
    </source>
</reference>
<keyword evidence="4" id="KW-1185">Reference proteome</keyword>
<dbReference type="Pfam" id="PF00856">
    <property type="entry name" value="SET"/>
    <property type="match status" value="1"/>
</dbReference>
<dbReference type="Gene3D" id="2.170.270.10">
    <property type="entry name" value="SET domain"/>
    <property type="match status" value="1"/>
</dbReference>
<dbReference type="InterPro" id="IPR019734">
    <property type="entry name" value="TPR_rpt"/>
</dbReference>
<dbReference type="PANTHER" id="PTHR12197">
    <property type="entry name" value="HISTONE-LYSINE N-METHYLTRANSFERASE SMYD"/>
    <property type="match status" value="1"/>
</dbReference>
<feature type="repeat" description="TPR" evidence="1">
    <location>
        <begin position="78"/>
        <end position="111"/>
    </location>
</feature>
<dbReference type="SUPFAM" id="SSF48452">
    <property type="entry name" value="TPR-like"/>
    <property type="match status" value="1"/>
</dbReference>
<feature type="domain" description="SET" evidence="2">
    <location>
        <begin position="258"/>
        <end position="369"/>
    </location>
</feature>
<dbReference type="RefSeq" id="XP_044548142.1">
    <property type="nucleotide sequence ID" value="XM_044694750.1"/>
</dbReference>
<name>A0AA88GQ26_NAELO</name>
<dbReference type="GeneID" id="68097498"/>